<gene>
    <name evidence="1" type="ORF">HPB49_020672</name>
</gene>
<keyword evidence="2" id="KW-1185">Reference proteome</keyword>
<name>A0ACB8D7E0_DERSI</name>
<dbReference type="Proteomes" id="UP000821865">
    <property type="component" value="Chromosome 3"/>
</dbReference>
<organism evidence="1 2">
    <name type="scientific">Dermacentor silvarum</name>
    <name type="common">Tick</name>
    <dbReference type="NCBI Taxonomy" id="543639"/>
    <lineage>
        <taxon>Eukaryota</taxon>
        <taxon>Metazoa</taxon>
        <taxon>Ecdysozoa</taxon>
        <taxon>Arthropoda</taxon>
        <taxon>Chelicerata</taxon>
        <taxon>Arachnida</taxon>
        <taxon>Acari</taxon>
        <taxon>Parasitiformes</taxon>
        <taxon>Ixodida</taxon>
        <taxon>Ixodoidea</taxon>
        <taxon>Ixodidae</taxon>
        <taxon>Rhipicephalinae</taxon>
        <taxon>Dermacentor</taxon>
    </lineage>
</organism>
<sequence>MPPMSTVVTLPDGTPRFAGISGFMFDLVVEAMGFKYVIKLPPDYSWGARDAQGRWAGQFGMVVRNESDMLVGPVAPTEDRASALEPLPQFYYTEAGHCGGLTDPYVTNVFGYVNSFDADVWIGLFSAMLFVSFVVALIDARFQCTRLAIAYYFAFLSLFSIFLMEASARVTRGSAKRWLIGTWWLAVFVLAAGFTGHMKASLTMKDPRARYDTLQDIMQSKDVLPVIIRGTTYEERFRVNLQQVQEIGDVGANCILEPYFAYNFYAFLHNGQEVNLW</sequence>
<dbReference type="EMBL" id="CM023472">
    <property type="protein sequence ID" value="KAH7960507.1"/>
    <property type="molecule type" value="Genomic_DNA"/>
</dbReference>
<reference evidence="1" key="1">
    <citation type="submission" date="2020-05" db="EMBL/GenBank/DDBJ databases">
        <title>Large-scale comparative analyses of tick genomes elucidate their genetic diversity and vector capacities.</title>
        <authorList>
            <person name="Jia N."/>
            <person name="Wang J."/>
            <person name="Shi W."/>
            <person name="Du L."/>
            <person name="Sun Y."/>
            <person name="Zhan W."/>
            <person name="Jiang J."/>
            <person name="Wang Q."/>
            <person name="Zhang B."/>
            <person name="Ji P."/>
            <person name="Sakyi L.B."/>
            <person name="Cui X."/>
            <person name="Yuan T."/>
            <person name="Jiang B."/>
            <person name="Yang W."/>
            <person name="Lam T.T.-Y."/>
            <person name="Chang Q."/>
            <person name="Ding S."/>
            <person name="Wang X."/>
            <person name="Zhu J."/>
            <person name="Ruan X."/>
            <person name="Zhao L."/>
            <person name="Wei J."/>
            <person name="Que T."/>
            <person name="Du C."/>
            <person name="Cheng J."/>
            <person name="Dai P."/>
            <person name="Han X."/>
            <person name="Huang E."/>
            <person name="Gao Y."/>
            <person name="Liu J."/>
            <person name="Shao H."/>
            <person name="Ye R."/>
            <person name="Li L."/>
            <person name="Wei W."/>
            <person name="Wang X."/>
            <person name="Wang C."/>
            <person name="Yang T."/>
            <person name="Huo Q."/>
            <person name="Li W."/>
            <person name="Guo W."/>
            <person name="Chen H."/>
            <person name="Zhou L."/>
            <person name="Ni X."/>
            <person name="Tian J."/>
            <person name="Zhou Y."/>
            <person name="Sheng Y."/>
            <person name="Liu T."/>
            <person name="Pan Y."/>
            <person name="Xia L."/>
            <person name="Li J."/>
            <person name="Zhao F."/>
            <person name="Cao W."/>
        </authorList>
    </citation>
    <scope>NUCLEOTIDE SEQUENCE</scope>
    <source>
        <strain evidence="1">Dsil-2018</strain>
    </source>
</reference>
<evidence type="ECO:0000313" key="2">
    <source>
        <dbReference type="Proteomes" id="UP000821865"/>
    </source>
</evidence>
<comment type="caution">
    <text evidence="1">The sequence shown here is derived from an EMBL/GenBank/DDBJ whole genome shotgun (WGS) entry which is preliminary data.</text>
</comment>
<proteinExistence type="predicted"/>
<protein>
    <submittedName>
        <fullName evidence="1">Uncharacterized protein</fullName>
    </submittedName>
</protein>
<evidence type="ECO:0000313" key="1">
    <source>
        <dbReference type="EMBL" id="KAH7960507.1"/>
    </source>
</evidence>
<accession>A0ACB8D7E0</accession>